<evidence type="ECO:0000256" key="4">
    <source>
        <dbReference type="ARBA" id="ARBA00022989"/>
    </source>
</evidence>
<evidence type="ECO:0000256" key="3">
    <source>
        <dbReference type="ARBA" id="ARBA00022692"/>
    </source>
</evidence>
<dbReference type="OrthoDB" id="6180116at2759"/>
<feature type="transmembrane region" description="Helical" evidence="7">
    <location>
        <begin position="217"/>
        <end position="236"/>
    </location>
</feature>
<dbReference type="EMBL" id="CACVKT020005265">
    <property type="protein sequence ID" value="CAC5394223.1"/>
    <property type="molecule type" value="Genomic_DNA"/>
</dbReference>
<keyword evidence="5 7" id="KW-0472">Membrane</keyword>
<dbReference type="GO" id="GO:0005886">
    <property type="term" value="C:plasma membrane"/>
    <property type="evidence" value="ECO:0007669"/>
    <property type="project" value="UniProtKB-SubCell"/>
</dbReference>
<evidence type="ECO:0000313" key="9">
    <source>
        <dbReference type="EMBL" id="CAC5394223.1"/>
    </source>
</evidence>
<dbReference type="PANTHER" id="PTHR24241">
    <property type="entry name" value="NEUROPEPTIDE RECEPTOR-RELATED G-PROTEIN COUPLED RECEPTOR"/>
    <property type="match status" value="1"/>
</dbReference>
<proteinExistence type="predicted"/>
<dbReference type="Gene3D" id="1.20.1070.10">
    <property type="entry name" value="Rhodopsin 7-helix transmembrane proteins"/>
    <property type="match status" value="2"/>
</dbReference>
<feature type="transmembrane region" description="Helical" evidence="7">
    <location>
        <begin position="423"/>
        <end position="442"/>
    </location>
</feature>
<sequence length="471" mass="53652">MNIMIFVALFDRKIRTPTTVLMQGLALADSLTALCTYGFEPLFVAFYDKLGKSNLSPFFIGDLSESVSLKYPLCWLHFLVTNLSDTFHLASVLLTTSLGLQKDLAVLCPIWTKTKITERKAGVVCAICFLFASAISIPRLFIVSFAPGKREICVMSEPHVSIQKYVLAFQPIVLTVVLSTAVVAMIISTCYIVFILCHRKRIRGHASASNSEKKSCVLVLSVMGVFLLSEVPRLYINSTIFVTFRTDLERNENIAFDKMRTAIKSKEAMACSYHTDNNEEVQLNITNYNSCIVNDLPPTWVTKVENYTVDRLLSYEHIFQHIVKNKYLSTIGIFEFSSYDRLRQELIPLVKNMYCSGGSFDSLDNREFYPRCITGSLLELQTSNIVLHVLGSTPYSEPLNYTLNIIWGHLDINLRHLKIFIEILKLFMIVGCSSNFIIYILMSEKLRKCLARKMKCCRETQEKRPEDIEMD</sequence>
<gene>
    <name evidence="9" type="ORF">MCOR_28993</name>
</gene>
<keyword evidence="3 7" id="KW-0812">Transmembrane</keyword>
<dbReference type="PROSITE" id="PS50262">
    <property type="entry name" value="G_PROTEIN_RECEP_F1_2"/>
    <property type="match status" value="1"/>
</dbReference>
<reference evidence="9 10" key="1">
    <citation type="submission" date="2020-06" db="EMBL/GenBank/DDBJ databases">
        <authorList>
            <person name="Li R."/>
            <person name="Bekaert M."/>
        </authorList>
    </citation>
    <scope>NUCLEOTIDE SEQUENCE [LARGE SCALE GENOMIC DNA]</scope>
    <source>
        <strain evidence="10">wild</strain>
    </source>
</reference>
<dbReference type="InterPro" id="IPR000276">
    <property type="entry name" value="GPCR_Rhodpsn"/>
</dbReference>
<organism evidence="9 10">
    <name type="scientific">Mytilus coruscus</name>
    <name type="common">Sea mussel</name>
    <dbReference type="NCBI Taxonomy" id="42192"/>
    <lineage>
        <taxon>Eukaryota</taxon>
        <taxon>Metazoa</taxon>
        <taxon>Spiralia</taxon>
        <taxon>Lophotrochozoa</taxon>
        <taxon>Mollusca</taxon>
        <taxon>Bivalvia</taxon>
        <taxon>Autobranchia</taxon>
        <taxon>Pteriomorphia</taxon>
        <taxon>Mytilida</taxon>
        <taxon>Mytiloidea</taxon>
        <taxon>Mytilidae</taxon>
        <taxon>Mytilinae</taxon>
        <taxon>Mytilus</taxon>
    </lineage>
</organism>
<feature type="transmembrane region" description="Helical" evidence="7">
    <location>
        <begin position="121"/>
        <end position="146"/>
    </location>
</feature>
<evidence type="ECO:0000256" key="7">
    <source>
        <dbReference type="SAM" id="Phobius"/>
    </source>
</evidence>
<dbReference type="Proteomes" id="UP000507470">
    <property type="component" value="Unassembled WGS sequence"/>
</dbReference>
<comment type="subcellular location">
    <subcellularLocation>
        <location evidence="1">Cell membrane</location>
        <topology evidence="1">Multi-pass membrane protein</topology>
    </subcellularLocation>
</comment>
<evidence type="ECO:0000256" key="1">
    <source>
        <dbReference type="ARBA" id="ARBA00004651"/>
    </source>
</evidence>
<dbReference type="InterPro" id="IPR017452">
    <property type="entry name" value="GPCR_Rhodpsn_7TM"/>
</dbReference>
<dbReference type="GO" id="GO:0042277">
    <property type="term" value="F:peptide binding"/>
    <property type="evidence" value="ECO:0007669"/>
    <property type="project" value="TreeGrafter"/>
</dbReference>
<name>A0A6J8CCP0_MYTCO</name>
<evidence type="ECO:0000256" key="6">
    <source>
        <dbReference type="ARBA" id="ARBA00023170"/>
    </source>
</evidence>
<feature type="domain" description="G-protein coupled receptors family 1 profile" evidence="8">
    <location>
        <begin position="1"/>
        <end position="232"/>
    </location>
</feature>
<keyword evidence="6" id="KW-0675">Receptor</keyword>
<accession>A0A6J8CCP0</accession>
<keyword evidence="10" id="KW-1185">Reference proteome</keyword>
<keyword evidence="2" id="KW-1003">Cell membrane</keyword>
<protein>
    <submittedName>
        <fullName evidence="9">TAAR</fullName>
    </submittedName>
</protein>
<evidence type="ECO:0000256" key="5">
    <source>
        <dbReference type="ARBA" id="ARBA00023136"/>
    </source>
</evidence>
<keyword evidence="4 7" id="KW-1133">Transmembrane helix</keyword>
<dbReference type="GO" id="GO:0004930">
    <property type="term" value="F:G protein-coupled receptor activity"/>
    <property type="evidence" value="ECO:0007669"/>
    <property type="project" value="InterPro"/>
</dbReference>
<dbReference type="AlphaFoldDB" id="A0A6J8CCP0"/>
<evidence type="ECO:0000256" key="2">
    <source>
        <dbReference type="ARBA" id="ARBA00022475"/>
    </source>
</evidence>
<dbReference type="GO" id="GO:0032870">
    <property type="term" value="P:cellular response to hormone stimulus"/>
    <property type="evidence" value="ECO:0007669"/>
    <property type="project" value="TreeGrafter"/>
</dbReference>
<evidence type="ECO:0000259" key="8">
    <source>
        <dbReference type="PROSITE" id="PS50262"/>
    </source>
</evidence>
<dbReference type="Pfam" id="PF00001">
    <property type="entry name" value="7tm_1"/>
    <property type="match status" value="1"/>
</dbReference>
<dbReference type="SUPFAM" id="SSF81321">
    <property type="entry name" value="Family A G protein-coupled receptor-like"/>
    <property type="match status" value="2"/>
</dbReference>
<feature type="transmembrane region" description="Helical" evidence="7">
    <location>
        <begin position="166"/>
        <end position="196"/>
    </location>
</feature>
<dbReference type="PANTHER" id="PTHR24241:SF76">
    <property type="entry name" value="NEUROPEPTIDE SIFAMIDE RECEPTOR"/>
    <property type="match status" value="1"/>
</dbReference>
<evidence type="ECO:0000313" key="10">
    <source>
        <dbReference type="Proteomes" id="UP000507470"/>
    </source>
</evidence>